<dbReference type="SUPFAM" id="SSF64307">
    <property type="entry name" value="SirA-like"/>
    <property type="match status" value="1"/>
</dbReference>
<dbReference type="InterPro" id="IPR001455">
    <property type="entry name" value="TusA-like"/>
</dbReference>
<dbReference type="Pfam" id="PF01206">
    <property type="entry name" value="TusA"/>
    <property type="match status" value="1"/>
</dbReference>
<proteinExistence type="inferred from homology"/>
<comment type="caution">
    <text evidence="3">The sequence shown here is derived from an EMBL/GenBank/DDBJ whole genome shotgun (WGS) entry which is preliminary data.</text>
</comment>
<gene>
    <name evidence="3" type="ORF">GCM10010961_29020</name>
</gene>
<evidence type="ECO:0000313" key="4">
    <source>
        <dbReference type="Proteomes" id="UP000611500"/>
    </source>
</evidence>
<dbReference type="CDD" id="cd00291">
    <property type="entry name" value="SirA_YedF_YeeD"/>
    <property type="match status" value="1"/>
</dbReference>
<reference evidence="3" key="1">
    <citation type="journal article" date="2014" name="Int. J. Syst. Evol. Microbiol.">
        <title>Complete genome sequence of Corynebacterium casei LMG S-19264T (=DSM 44701T), isolated from a smear-ripened cheese.</title>
        <authorList>
            <consortium name="US DOE Joint Genome Institute (JGI-PGF)"/>
            <person name="Walter F."/>
            <person name="Albersmeier A."/>
            <person name="Kalinowski J."/>
            <person name="Ruckert C."/>
        </authorList>
    </citation>
    <scope>NUCLEOTIDE SEQUENCE</scope>
    <source>
        <strain evidence="3">CGMCC 1.7081</strain>
    </source>
</reference>
<accession>A0A8J3ME18</accession>
<evidence type="ECO:0000313" key="3">
    <source>
        <dbReference type="EMBL" id="GHG95358.1"/>
    </source>
</evidence>
<name>A0A8J3ME18_9RHOB</name>
<evidence type="ECO:0000259" key="2">
    <source>
        <dbReference type="PROSITE" id="PS01148"/>
    </source>
</evidence>
<protein>
    <recommendedName>
        <fullName evidence="2">UPF0033 domain-containing protein</fullName>
    </recommendedName>
</protein>
<dbReference type="Gene3D" id="3.30.110.40">
    <property type="entry name" value="TusA-like domain"/>
    <property type="match status" value="1"/>
</dbReference>
<keyword evidence="4" id="KW-1185">Reference proteome</keyword>
<dbReference type="InterPro" id="IPR036868">
    <property type="entry name" value="TusA-like_sf"/>
</dbReference>
<dbReference type="PANTHER" id="PTHR33279:SF6">
    <property type="entry name" value="SULFUR CARRIER PROTEIN YEDF-RELATED"/>
    <property type="match status" value="1"/>
</dbReference>
<dbReference type="EMBL" id="BNAP01000014">
    <property type="protein sequence ID" value="GHG95358.1"/>
    <property type="molecule type" value="Genomic_DNA"/>
</dbReference>
<comment type="similarity">
    <text evidence="1">Belongs to the sulfur carrier protein TusA family.</text>
</comment>
<evidence type="ECO:0000256" key="1">
    <source>
        <dbReference type="ARBA" id="ARBA00008984"/>
    </source>
</evidence>
<dbReference type="PANTHER" id="PTHR33279">
    <property type="entry name" value="SULFUR CARRIER PROTEIN YEDF-RELATED"/>
    <property type="match status" value="1"/>
</dbReference>
<reference evidence="3" key="2">
    <citation type="submission" date="2020-09" db="EMBL/GenBank/DDBJ databases">
        <authorList>
            <person name="Sun Q."/>
            <person name="Zhou Y."/>
        </authorList>
    </citation>
    <scope>NUCLEOTIDE SEQUENCE</scope>
    <source>
        <strain evidence="3">CGMCC 1.7081</strain>
    </source>
</reference>
<dbReference type="Proteomes" id="UP000611500">
    <property type="component" value="Unassembled WGS sequence"/>
</dbReference>
<organism evidence="3 4">
    <name type="scientific">Pseudodonghicola xiamenensis</name>
    <dbReference type="NCBI Taxonomy" id="337702"/>
    <lineage>
        <taxon>Bacteria</taxon>
        <taxon>Pseudomonadati</taxon>
        <taxon>Pseudomonadota</taxon>
        <taxon>Alphaproteobacteria</taxon>
        <taxon>Rhodobacterales</taxon>
        <taxon>Paracoccaceae</taxon>
        <taxon>Pseudodonghicola</taxon>
    </lineage>
</organism>
<feature type="domain" description="UPF0033" evidence="2">
    <location>
        <begin position="26"/>
        <end position="50"/>
    </location>
</feature>
<sequence>MDRQAKLPYRWGMDDGNAQIEIAATVDAVGLLCPLPVLRARKRLQALAPGAVLRLLASDPAAVIDVPHFCTQSGHEFLGCTDDDGHQAYLIRKTA</sequence>
<dbReference type="AlphaFoldDB" id="A0A8J3ME18"/>
<dbReference type="PROSITE" id="PS01148">
    <property type="entry name" value="UPF0033"/>
    <property type="match status" value="1"/>
</dbReference>